<dbReference type="SUPFAM" id="SSF47413">
    <property type="entry name" value="lambda repressor-like DNA-binding domains"/>
    <property type="match status" value="1"/>
</dbReference>
<evidence type="ECO:0000256" key="5">
    <source>
        <dbReference type="SAM" id="Phobius"/>
    </source>
</evidence>
<dbReference type="InterPro" id="IPR019109">
    <property type="entry name" value="MamF_MmsF"/>
</dbReference>
<gene>
    <name evidence="7" type="ORF">GCM10009430_46100</name>
</gene>
<evidence type="ECO:0000256" key="2">
    <source>
        <dbReference type="ARBA" id="ARBA00022692"/>
    </source>
</evidence>
<keyword evidence="4 5" id="KW-0472">Membrane</keyword>
<dbReference type="InterPro" id="IPR010982">
    <property type="entry name" value="Lambda_DNA-bd_dom_sf"/>
</dbReference>
<dbReference type="RefSeq" id="WP_343914607.1">
    <property type="nucleotide sequence ID" value="NZ_BAAAGE010000007.1"/>
</dbReference>
<evidence type="ECO:0000256" key="1">
    <source>
        <dbReference type="ARBA" id="ARBA00004141"/>
    </source>
</evidence>
<comment type="caution">
    <text evidence="7">The sequence shown here is derived from an EMBL/GenBank/DDBJ whole genome shotgun (WGS) entry which is preliminary data.</text>
</comment>
<dbReference type="InterPro" id="IPR001387">
    <property type="entry name" value="Cro/C1-type_HTH"/>
</dbReference>
<evidence type="ECO:0000256" key="3">
    <source>
        <dbReference type="ARBA" id="ARBA00022989"/>
    </source>
</evidence>
<dbReference type="Gene3D" id="1.10.260.40">
    <property type="entry name" value="lambda repressor-like DNA-binding domains"/>
    <property type="match status" value="1"/>
</dbReference>
<comment type="subcellular location">
    <subcellularLocation>
        <location evidence="1">Membrane</location>
        <topology evidence="1">Multi-pass membrane protein</topology>
    </subcellularLocation>
</comment>
<dbReference type="CDD" id="cd00093">
    <property type="entry name" value="HTH_XRE"/>
    <property type="match status" value="1"/>
</dbReference>
<dbReference type="Pfam" id="PF09685">
    <property type="entry name" value="MamF_MmsF"/>
    <property type="match status" value="1"/>
</dbReference>
<name>A0ABN1J9K2_9FLAO</name>
<evidence type="ECO:0000256" key="4">
    <source>
        <dbReference type="ARBA" id="ARBA00023136"/>
    </source>
</evidence>
<feature type="transmembrane region" description="Helical" evidence="5">
    <location>
        <begin position="142"/>
        <end position="163"/>
    </location>
</feature>
<dbReference type="Pfam" id="PF01381">
    <property type="entry name" value="HTH_3"/>
    <property type="match status" value="1"/>
</dbReference>
<keyword evidence="2 5" id="KW-0812">Transmembrane</keyword>
<organism evidence="7 8">
    <name type="scientific">Aquimarina litoralis</name>
    <dbReference type="NCBI Taxonomy" id="584605"/>
    <lineage>
        <taxon>Bacteria</taxon>
        <taxon>Pseudomonadati</taxon>
        <taxon>Bacteroidota</taxon>
        <taxon>Flavobacteriia</taxon>
        <taxon>Flavobacteriales</taxon>
        <taxon>Flavobacteriaceae</taxon>
        <taxon>Aquimarina</taxon>
    </lineage>
</organism>
<accession>A0ABN1J9K2</accession>
<reference evidence="7 8" key="1">
    <citation type="journal article" date="2019" name="Int. J. Syst. Evol. Microbiol.">
        <title>The Global Catalogue of Microorganisms (GCM) 10K type strain sequencing project: providing services to taxonomists for standard genome sequencing and annotation.</title>
        <authorList>
            <consortium name="The Broad Institute Genomics Platform"/>
            <consortium name="The Broad Institute Genome Sequencing Center for Infectious Disease"/>
            <person name="Wu L."/>
            <person name="Ma J."/>
        </authorList>
    </citation>
    <scope>NUCLEOTIDE SEQUENCE [LARGE SCALE GENOMIC DNA]</scope>
    <source>
        <strain evidence="7 8">JCM 15974</strain>
    </source>
</reference>
<feature type="transmembrane region" description="Helical" evidence="5">
    <location>
        <begin position="109"/>
        <end position="130"/>
    </location>
</feature>
<proteinExistence type="predicted"/>
<evidence type="ECO:0000259" key="6">
    <source>
        <dbReference type="PROSITE" id="PS50943"/>
    </source>
</evidence>
<evidence type="ECO:0000313" key="8">
    <source>
        <dbReference type="Proteomes" id="UP001501758"/>
    </source>
</evidence>
<keyword evidence="3 5" id="KW-1133">Transmembrane helix</keyword>
<protein>
    <recommendedName>
        <fullName evidence="6">HTH cro/C1-type domain-containing protein</fullName>
    </recommendedName>
</protein>
<dbReference type="SMART" id="SM00530">
    <property type="entry name" value="HTH_XRE"/>
    <property type="match status" value="1"/>
</dbReference>
<evidence type="ECO:0000313" key="7">
    <source>
        <dbReference type="EMBL" id="GAA0732699.1"/>
    </source>
</evidence>
<dbReference type="PROSITE" id="PS50943">
    <property type="entry name" value="HTH_CROC1"/>
    <property type="match status" value="1"/>
</dbReference>
<feature type="transmembrane region" description="Helical" evidence="5">
    <location>
        <begin position="73"/>
        <end position="97"/>
    </location>
</feature>
<sequence>MPKVQEYREKLNLTQQELAEKSGVSIRTIQRIEAGATLKGHTLNVLADALGIEKELLVNKKSQENINLQWVKWINLSSLPVLIIPCLNILVPIIIIYKKKEYNTLTKQIVSLQILWTIISTVLFFLSPFFHRFFETEIRITLPVLIISVLVNILMILINAFALSKNKDLRIKLNFSII</sequence>
<keyword evidence="8" id="KW-1185">Reference proteome</keyword>
<feature type="domain" description="HTH cro/C1-type" evidence="6">
    <location>
        <begin position="4"/>
        <end position="57"/>
    </location>
</feature>
<dbReference type="EMBL" id="BAAAGE010000007">
    <property type="protein sequence ID" value="GAA0732699.1"/>
    <property type="molecule type" value="Genomic_DNA"/>
</dbReference>
<dbReference type="Proteomes" id="UP001501758">
    <property type="component" value="Unassembled WGS sequence"/>
</dbReference>